<dbReference type="EC" id="2.4.99.12" evidence="1"/>
<name>A0AC61Y6N4_9FLAO</name>
<evidence type="ECO:0000313" key="1">
    <source>
        <dbReference type="EMBL" id="VVU99844.1"/>
    </source>
</evidence>
<proteinExistence type="predicted"/>
<reference evidence="1" key="1">
    <citation type="submission" date="2019-09" db="EMBL/GenBank/DDBJ databases">
        <authorList>
            <person name="Rodrigo-Torres L."/>
            <person name="Arahal R. D."/>
            <person name="Lucena T."/>
        </authorList>
    </citation>
    <scope>NUCLEOTIDE SEQUENCE</scope>
    <source>
        <strain evidence="1">ISS653</strain>
    </source>
</reference>
<organism evidence="1 2">
    <name type="scientific">Mesonia oceanica</name>
    <dbReference type="NCBI Taxonomy" id="2687242"/>
    <lineage>
        <taxon>Bacteria</taxon>
        <taxon>Pseudomonadati</taxon>
        <taxon>Bacteroidota</taxon>
        <taxon>Flavobacteriia</taxon>
        <taxon>Flavobacteriales</taxon>
        <taxon>Flavobacteriaceae</taxon>
        <taxon>Mesonia</taxon>
    </lineage>
</organism>
<evidence type="ECO:0000313" key="2">
    <source>
        <dbReference type="Proteomes" id="UP000356253"/>
    </source>
</evidence>
<accession>A0AC61Y6N4</accession>
<protein>
    <submittedName>
        <fullName evidence="1">3-deoxy-D-manno-octulosonic acid transferase</fullName>
        <ecNumber evidence="1">2.4.99.12</ecNumber>
    </submittedName>
</protein>
<keyword evidence="1" id="KW-0328">Glycosyltransferase</keyword>
<gene>
    <name evidence="1" type="primary">waaA</name>
    <name evidence="1" type="ORF">FVB9532_01105</name>
</gene>
<keyword evidence="2" id="KW-1185">Reference proteome</keyword>
<dbReference type="Proteomes" id="UP000356253">
    <property type="component" value="Unassembled WGS sequence"/>
</dbReference>
<dbReference type="EMBL" id="CABVMM010000003">
    <property type="protein sequence ID" value="VVU99844.1"/>
    <property type="molecule type" value="Genomic_DNA"/>
</dbReference>
<keyword evidence="1" id="KW-0808">Transferase</keyword>
<comment type="caution">
    <text evidence="1">The sequence shown here is derived from an EMBL/GenBank/DDBJ whole genome shotgun (WGS) entry which is preliminary data.</text>
</comment>
<sequence length="417" mass="48093">MKFIYDFLILFTETIALPLVGLFSKKLKKFSSGRKTLFKELTTANLIHQKIVWFHAASLGEYEQGLPIMQEILKEYPDYKLLVTFFSPSGYEVKKHNSIADYVFYLPLDTPKNAKKFIQLVQPELAVFIKYEIWPNFLTELKQHQIPSLLISGVFRSNQIYFKSYGKFLLNAVKSFNYLFVQNEESLQSLKENKVHNAMVSGDTRFDRVFLQTKMDNSLSFVQNFKNNLPCIVFGSTWPEGEEYISTYINETSHRVKYIIAPHQIHSEKINQLKNNIHKKVILYSEFKDQHIDLKEYDVLLLDTIGLLTKVYSEATIAYVGGAIGTTGLHNILEPAVFGAPLIIGNHFEKFPEAKILQKLEGLTAISNYREFKNELNTLVQNESFRTKKGQICKDFILSNTGATNKVMSYISREKLL</sequence>